<name>A0ABV3EVS3_9ACTN</name>
<feature type="compositionally biased region" description="Low complexity" evidence="3">
    <location>
        <begin position="308"/>
        <end position="353"/>
    </location>
</feature>
<dbReference type="InterPro" id="IPR050336">
    <property type="entry name" value="Chromosome_partition/occlusion"/>
</dbReference>
<feature type="compositionally biased region" description="Basic and acidic residues" evidence="3">
    <location>
        <begin position="218"/>
        <end position="242"/>
    </location>
</feature>
<evidence type="ECO:0000256" key="2">
    <source>
        <dbReference type="ARBA" id="ARBA00022829"/>
    </source>
</evidence>
<feature type="domain" description="ParB-like N-terminal" evidence="4">
    <location>
        <begin position="42"/>
        <end position="148"/>
    </location>
</feature>
<gene>
    <name evidence="5" type="ORF">AB0D95_23770</name>
</gene>
<comment type="caution">
    <text evidence="5">The sequence shown here is derived from an EMBL/GenBank/DDBJ whole genome shotgun (WGS) entry which is preliminary data.</text>
</comment>
<sequence length="410" mass="43670">MSKADMLGTAPAFGAARGARSSRRTAIERVTGGESAELASVTELPLPLISENPDNPRNHLRNLDDTVETVRELGVILPIVVATVDAYLRDRPERAGDLEEGAQYIVIDGHRRLESARRVGLATIPVRVDNARVSSDEALLEAAFVANYHRDDMTDLEEAQALQTLVDHYGSQTKAAKRLGIPQGTISSKLSLLKLSPELQRDLVEGVRKVEHVRNLGKLSPEEQKAKADERAAAARRDRDADAGAMTGERGADYHAVIVRDEETAAASADRSVPVPPAQPGAEATAVTSVEAAVERRVGGGAVDRETSTAPAPTSVPVVAVPADAPAVSAEAVPEPRAAQAADTGVGAGADADQQPKKLPYDQPLYVGMHLERKMAPHDLGTMVTYLLKQFRQNDPALLSEILRAADVGE</sequence>
<proteinExistence type="inferred from homology"/>
<dbReference type="NCBIfam" id="TIGR00180">
    <property type="entry name" value="parB_part"/>
    <property type="match status" value="1"/>
</dbReference>
<protein>
    <submittedName>
        <fullName evidence="5">ParB/RepB/Spo0J family partition protein</fullName>
    </submittedName>
</protein>
<dbReference type="SUPFAM" id="SSF109709">
    <property type="entry name" value="KorB DNA-binding domain-like"/>
    <property type="match status" value="1"/>
</dbReference>
<evidence type="ECO:0000259" key="4">
    <source>
        <dbReference type="SMART" id="SM00470"/>
    </source>
</evidence>
<evidence type="ECO:0000313" key="6">
    <source>
        <dbReference type="Proteomes" id="UP001551584"/>
    </source>
</evidence>
<feature type="compositionally biased region" description="Basic and acidic residues" evidence="3">
    <location>
        <begin position="293"/>
        <end position="307"/>
    </location>
</feature>
<feature type="compositionally biased region" description="Low complexity" evidence="3">
    <location>
        <begin position="282"/>
        <end position="292"/>
    </location>
</feature>
<reference evidence="5 6" key="1">
    <citation type="submission" date="2024-06" db="EMBL/GenBank/DDBJ databases">
        <title>The Natural Products Discovery Center: Release of the First 8490 Sequenced Strains for Exploring Actinobacteria Biosynthetic Diversity.</title>
        <authorList>
            <person name="Kalkreuter E."/>
            <person name="Kautsar S.A."/>
            <person name="Yang D."/>
            <person name="Bader C.D."/>
            <person name="Teijaro C.N."/>
            <person name="Fluegel L."/>
            <person name="Davis C.M."/>
            <person name="Simpson J.R."/>
            <person name="Lauterbach L."/>
            <person name="Steele A.D."/>
            <person name="Gui C."/>
            <person name="Meng S."/>
            <person name="Li G."/>
            <person name="Viehrig K."/>
            <person name="Ye F."/>
            <person name="Su P."/>
            <person name="Kiefer A.F."/>
            <person name="Nichols A."/>
            <person name="Cepeda A.J."/>
            <person name="Yan W."/>
            <person name="Fan B."/>
            <person name="Jiang Y."/>
            <person name="Adhikari A."/>
            <person name="Zheng C.-J."/>
            <person name="Schuster L."/>
            <person name="Cowan T.M."/>
            <person name="Smanski M.J."/>
            <person name="Chevrette M.G."/>
            <person name="De Carvalho L.P.S."/>
            <person name="Shen B."/>
        </authorList>
    </citation>
    <scope>NUCLEOTIDE SEQUENCE [LARGE SCALE GENOMIC DNA]</scope>
    <source>
        <strain evidence="5 6">NPDC048117</strain>
    </source>
</reference>
<comment type="similarity">
    <text evidence="1">Belongs to the ParB family.</text>
</comment>
<evidence type="ECO:0000256" key="3">
    <source>
        <dbReference type="SAM" id="MobiDB-lite"/>
    </source>
</evidence>
<dbReference type="Gene3D" id="1.10.10.2830">
    <property type="match status" value="1"/>
</dbReference>
<dbReference type="Pfam" id="PF02195">
    <property type="entry name" value="ParB_N"/>
    <property type="match status" value="1"/>
</dbReference>
<dbReference type="PANTHER" id="PTHR33375">
    <property type="entry name" value="CHROMOSOME-PARTITIONING PROTEIN PARB-RELATED"/>
    <property type="match status" value="1"/>
</dbReference>
<keyword evidence="2" id="KW-0159">Chromosome partition</keyword>
<keyword evidence="6" id="KW-1185">Reference proteome</keyword>
<organism evidence="5 6">
    <name type="scientific">Streptomyces chilikensis</name>
    <dbReference type="NCBI Taxonomy" id="1194079"/>
    <lineage>
        <taxon>Bacteria</taxon>
        <taxon>Bacillati</taxon>
        <taxon>Actinomycetota</taxon>
        <taxon>Actinomycetes</taxon>
        <taxon>Kitasatosporales</taxon>
        <taxon>Streptomycetaceae</taxon>
        <taxon>Streptomyces</taxon>
    </lineage>
</organism>
<dbReference type="PANTHER" id="PTHR33375:SF1">
    <property type="entry name" value="CHROMOSOME-PARTITIONING PROTEIN PARB-RELATED"/>
    <property type="match status" value="1"/>
</dbReference>
<dbReference type="SUPFAM" id="SSF110849">
    <property type="entry name" value="ParB/Sulfiredoxin"/>
    <property type="match status" value="1"/>
</dbReference>
<feature type="region of interest" description="Disordered" evidence="3">
    <location>
        <begin position="218"/>
        <end position="248"/>
    </location>
</feature>
<dbReference type="InterPro" id="IPR004437">
    <property type="entry name" value="ParB/RepB/Spo0J"/>
</dbReference>
<evidence type="ECO:0000256" key="1">
    <source>
        <dbReference type="ARBA" id="ARBA00006295"/>
    </source>
</evidence>
<dbReference type="InterPro" id="IPR041468">
    <property type="entry name" value="HTH_ParB/Spo0J"/>
</dbReference>
<feature type="region of interest" description="Disordered" evidence="3">
    <location>
        <begin position="265"/>
        <end position="359"/>
    </location>
</feature>
<dbReference type="InterPro" id="IPR036086">
    <property type="entry name" value="ParB/Sulfiredoxin_sf"/>
</dbReference>
<dbReference type="Gene3D" id="3.90.1530.30">
    <property type="match status" value="1"/>
</dbReference>
<dbReference type="Proteomes" id="UP001551584">
    <property type="component" value="Unassembled WGS sequence"/>
</dbReference>
<dbReference type="Pfam" id="PF17762">
    <property type="entry name" value="HTH_ParB"/>
    <property type="match status" value="1"/>
</dbReference>
<dbReference type="SMART" id="SM00470">
    <property type="entry name" value="ParB"/>
    <property type="match status" value="1"/>
</dbReference>
<dbReference type="InterPro" id="IPR003115">
    <property type="entry name" value="ParB_N"/>
</dbReference>
<accession>A0ABV3EVS3</accession>
<dbReference type="RefSeq" id="WP_359275828.1">
    <property type="nucleotide sequence ID" value="NZ_JBEZNA010000069.1"/>
</dbReference>
<evidence type="ECO:0000313" key="5">
    <source>
        <dbReference type="EMBL" id="MEU9580241.1"/>
    </source>
</evidence>
<dbReference type="EMBL" id="JBEZNA010000069">
    <property type="protein sequence ID" value="MEU9580241.1"/>
    <property type="molecule type" value="Genomic_DNA"/>
</dbReference>